<protein>
    <submittedName>
        <fullName evidence="2">Uncharacterized protein</fullName>
    </submittedName>
</protein>
<evidence type="ECO:0000313" key="3">
    <source>
        <dbReference type="Proteomes" id="UP001066276"/>
    </source>
</evidence>
<dbReference type="Proteomes" id="UP001066276">
    <property type="component" value="Chromosome 8"/>
</dbReference>
<organism evidence="2 3">
    <name type="scientific">Pleurodeles waltl</name>
    <name type="common">Iberian ribbed newt</name>
    <dbReference type="NCBI Taxonomy" id="8319"/>
    <lineage>
        <taxon>Eukaryota</taxon>
        <taxon>Metazoa</taxon>
        <taxon>Chordata</taxon>
        <taxon>Craniata</taxon>
        <taxon>Vertebrata</taxon>
        <taxon>Euteleostomi</taxon>
        <taxon>Amphibia</taxon>
        <taxon>Batrachia</taxon>
        <taxon>Caudata</taxon>
        <taxon>Salamandroidea</taxon>
        <taxon>Salamandridae</taxon>
        <taxon>Pleurodelinae</taxon>
        <taxon>Pleurodeles</taxon>
    </lineage>
</organism>
<evidence type="ECO:0000256" key="1">
    <source>
        <dbReference type="SAM" id="MobiDB-lite"/>
    </source>
</evidence>
<accession>A0AAV7NQ68</accession>
<dbReference type="EMBL" id="JANPWB010000012">
    <property type="protein sequence ID" value="KAJ1117202.1"/>
    <property type="molecule type" value="Genomic_DNA"/>
</dbReference>
<feature type="region of interest" description="Disordered" evidence="1">
    <location>
        <begin position="28"/>
        <end position="230"/>
    </location>
</feature>
<feature type="compositionally biased region" description="Low complexity" evidence="1">
    <location>
        <begin position="112"/>
        <end position="127"/>
    </location>
</feature>
<feature type="compositionally biased region" description="Polar residues" evidence="1">
    <location>
        <begin position="165"/>
        <end position="181"/>
    </location>
</feature>
<keyword evidence="3" id="KW-1185">Reference proteome</keyword>
<comment type="caution">
    <text evidence="2">The sequence shown here is derived from an EMBL/GenBank/DDBJ whole genome shotgun (WGS) entry which is preliminary data.</text>
</comment>
<gene>
    <name evidence="2" type="ORF">NDU88_005402</name>
</gene>
<dbReference type="AlphaFoldDB" id="A0AAV7NQ68"/>
<evidence type="ECO:0000313" key="2">
    <source>
        <dbReference type="EMBL" id="KAJ1117202.1"/>
    </source>
</evidence>
<reference evidence="2" key="1">
    <citation type="journal article" date="2022" name="bioRxiv">
        <title>Sequencing and chromosome-scale assembly of the giantPleurodeles waltlgenome.</title>
        <authorList>
            <person name="Brown T."/>
            <person name="Elewa A."/>
            <person name="Iarovenko S."/>
            <person name="Subramanian E."/>
            <person name="Araus A.J."/>
            <person name="Petzold A."/>
            <person name="Susuki M."/>
            <person name="Suzuki K.-i.T."/>
            <person name="Hayashi T."/>
            <person name="Toyoda A."/>
            <person name="Oliveira C."/>
            <person name="Osipova E."/>
            <person name="Leigh N.D."/>
            <person name="Simon A."/>
            <person name="Yun M.H."/>
        </authorList>
    </citation>
    <scope>NUCLEOTIDE SEQUENCE</scope>
    <source>
        <strain evidence="2">20211129_DDA</strain>
        <tissue evidence="2">Liver</tissue>
    </source>
</reference>
<proteinExistence type="predicted"/>
<sequence length="260" mass="28333">MSNARQSPVQACTNFKTSLATANKISKVRMRSEKCPQAPIGLKNPTTPGPTCLATNHFRPPQQEPTTRRPRTSPTWSQDPRSGPPAAQEDHQVLGAPTRQSHHNQEGPLWQPPTTAADPADTQAGQDSPLQAALPSSRAPQGRKTPETGPQGPWGPRADRPPNQRPSTARRSLLQHASSSARPPVRAKRATAQQAWRRPSPPPLRRPPEPQAVAISGRAEAPPQPGLPARRERYYHHSVRITEMEALSPAAPHRVTATYV</sequence>
<name>A0AAV7NQ68_PLEWA</name>